<organism evidence="1 2">
    <name type="scientific">Mumia zhuanghuii</name>
    <dbReference type="NCBI Taxonomy" id="2585211"/>
    <lineage>
        <taxon>Bacteria</taxon>
        <taxon>Bacillati</taxon>
        <taxon>Actinomycetota</taxon>
        <taxon>Actinomycetes</taxon>
        <taxon>Propionibacteriales</taxon>
        <taxon>Nocardioidaceae</taxon>
        <taxon>Mumia</taxon>
    </lineage>
</organism>
<dbReference type="EMBL" id="VDFQ02000004">
    <property type="protein sequence ID" value="KAA1422504.1"/>
    <property type="molecule type" value="Genomic_DNA"/>
</dbReference>
<reference evidence="1 2" key="1">
    <citation type="submission" date="2019-09" db="EMBL/GenBank/DDBJ databases">
        <title>Mumia zhuanghuii sp. nov. isolated from the intestinal contents of plateau pika (Ochotona curzoniae) in the Qinghai-Tibet plateau of China.</title>
        <authorList>
            <person name="Tian Z."/>
        </authorList>
    </citation>
    <scope>NUCLEOTIDE SEQUENCE [LARGE SCALE GENOMIC DNA]</scope>
    <source>
        <strain evidence="2">350</strain>
    </source>
</reference>
<name>A0A5Q6RWQ8_9ACTN</name>
<dbReference type="RefSeq" id="WP_149770455.1">
    <property type="nucleotide sequence ID" value="NZ_VDFQ02000004.1"/>
</dbReference>
<sequence>MTVIAQLDTHARRIVGKPFADCTLADLDRLNRRLLTEAIATRAAARAIDVVTEDLTQRLVADGTAAAEAHANRKETV</sequence>
<evidence type="ECO:0000313" key="2">
    <source>
        <dbReference type="Proteomes" id="UP000307768"/>
    </source>
</evidence>
<accession>A0A5Q6RWQ8</accession>
<evidence type="ECO:0000313" key="1">
    <source>
        <dbReference type="EMBL" id="KAA1422504.1"/>
    </source>
</evidence>
<protein>
    <submittedName>
        <fullName evidence="1">Uncharacterized protein</fullName>
    </submittedName>
</protein>
<dbReference type="Proteomes" id="UP000307768">
    <property type="component" value="Unassembled WGS sequence"/>
</dbReference>
<dbReference type="AlphaFoldDB" id="A0A5Q6RWQ8"/>
<proteinExistence type="predicted"/>
<gene>
    <name evidence="1" type="ORF">FE697_015330</name>
</gene>
<comment type="caution">
    <text evidence="1">The sequence shown here is derived from an EMBL/GenBank/DDBJ whole genome shotgun (WGS) entry which is preliminary data.</text>
</comment>